<evidence type="ECO:0000313" key="3">
    <source>
        <dbReference type="Proteomes" id="UP001219933"/>
    </source>
</evidence>
<reference evidence="2" key="1">
    <citation type="submission" date="2023-03" db="EMBL/GenBank/DDBJ databases">
        <title>Mating type loci evolution in Malassezia.</title>
        <authorList>
            <person name="Coelho M.A."/>
        </authorList>
    </citation>
    <scope>NUCLEOTIDE SEQUENCE</scope>
    <source>
        <strain evidence="2">CBS 11721</strain>
    </source>
</reference>
<dbReference type="AlphaFoldDB" id="A0AAF0ERT2"/>
<evidence type="ECO:0000256" key="1">
    <source>
        <dbReference type="RuleBase" id="RU365002"/>
    </source>
</evidence>
<name>A0AAF0ERT2_9BASI</name>
<comment type="catalytic activity">
    <reaction evidence="1">
        <text>queuosine 5'-phosphate + H2O = queuine + D-ribose 5-phosphate</text>
        <dbReference type="Rhea" id="RHEA:75387"/>
        <dbReference type="ChEBI" id="CHEBI:15377"/>
        <dbReference type="ChEBI" id="CHEBI:17433"/>
        <dbReference type="ChEBI" id="CHEBI:78346"/>
        <dbReference type="ChEBI" id="CHEBI:194371"/>
    </reaction>
    <physiologicalReaction direction="left-to-right" evidence="1">
        <dbReference type="Rhea" id="RHEA:75388"/>
    </physiologicalReaction>
</comment>
<dbReference type="EC" id="3.2.2.-" evidence="1"/>
<proteinExistence type="inferred from homology"/>
<organism evidence="2 3">
    <name type="scientific">Malassezia cuniculi</name>
    <dbReference type="NCBI Taxonomy" id="948313"/>
    <lineage>
        <taxon>Eukaryota</taxon>
        <taxon>Fungi</taxon>
        <taxon>Dikarya</taxon>
        <taxon>Basidiomycota</taxon>
        <taxon>Ustilaginomycotina</taxon>
        <taxon>Malasseziomycetes</taxon>
        <taxon>Malasseziales</taxon>
        <taxon>Malasseziaceae</taxon>
        <taxon>Malassezia</taxon>
    </lineage>
</organism>
<comment type="function">
    <text evidence="1">Catalyzes the hydrolysis of queuosine 5'-phosphate, releasing the nucleobase queuine (q). Is required for salvage of queuine from exogenous queuosine (Q) that is imported and then converted to queuosine 5'-phosphate intracellularly.</text>
</comment>
<dbReference type="Proteomes" id="UP001219933">
    <property type="component" value="Chromosome 3"/>
</dbReference>
<dbReference type="InterPro" id="IPR019438">
    <property type="entry name" value="Q_salvage"/>
</dbReference>
<dbReference type="GO" id="GO:0016787">
    <property type="term" value="F:hydrolase activity"/>
    <property type="evidence" value="ECO:0007669"/>
    <property type="project" value="UniProtKB-KW"/>
</dbReference>
<gene>
    <name evidence="2" type="ORF">MCUN1_002294</name>
</gene>
<sequence>MPSTATVRAAAEAAVQRAQISIDDAAIDTVIRGIDQKTFEQTRTHHGMAVPLRFDTPEEHINFMSSMAMLNALSGYRTAFHEATGKGASDNMRRLALGLFLTPHAGADGPSPLSAAGMAVLRPGQLAEILGVSLHVEQAHPTLPAVTVGTVGGPLHEALDSLAAMCRATGKYLLDQKYASLGAYVASAISAAAAASADPIAELLTRLVALPGFADQSSTADEPVYIYKKAFLLIHTLITNAERIELPELCELARARDTLLAALPLFVDNVIPTLLVHWGVICNVPEKREITRDEGYRLRAAALVAGEKIVARARALAAQHTELAFLGHIIEAELDAYLWTAAKEPELRSIPRFAEKSTMY</sequence>
<dbReference type="PANTHER" id="PTHR21314:SF1">
    <property type="entry name" value="QUEUOSINE SALVAGE PROTEIN"/>
    <property type="match status" value="1"/>
</dbReference>
<keyword evidence="1" id="KW-0378">Hydrolase</keyword>
<protein>
    <recommendedName>
        <fullName evidence="1">Queuosine 5'-phosphate N-glycosylase/hydrolase</fullName>
        <ecNumber evidence="1">3.2.2.-</ecNumber>
    </recommendedName>
    <alternativeName>
        <fullName evidence="1">Queuosine-nucleotide N-glycosylase/hydrolase</fullName>
    </alternativeName>
</protein>
<comment type="similarity">
    <text evidence="1">Belongs to the QNG1 protein family.</text>
</comment>
<accession>A0AAF0ERT2</accession>
<dbReference type="GO" id="GO:0006400">
    <property type="term" value="P:tRNA modification"/>
    <property type="evidence" value="ECO:0007669"/>
    <property type="project" value="TreeGrafter"/>
</dbReference>
<dbReference type="Pfam" id="PF10343">
    <property type="entry name" value="Q_salvage"/>
    <property type="match status" value="1"/>
</dbReference>
<dbReference type="EMBL" id="CP119879">
    <property type="protein sequence ID" value="WFD35440.1"/>
    <property type="molecule type" value="Genomic_DNA"/>
</dbReference>
<evidence type="ECO:0000313" key="2">
    <source>
        <dbReference type="EMBL" id="WFD35440.1"/>
    </source>
</evidence>
<dbReference type="PANTHER" id="PTHR21314">
    <property type="entry name" value="QUEUOSINE 5'-PHOSPHATE N-GLYCOSYLASE_HYDROLASE-RELATED"/>
    <property type="match status" value="1"/>
</dbReference>
<keyword evidence="3" id="KW-1185">Reference proteome</keyword>